<reference evidence="1" key="1">
    <citation type="journal article" date="2021" name="PeerJ">
        <title>Extensive microbial diversity within the chicken gut microbiome revealed by metagenomics and culture.</title>
        <authorList>
            <person name="Gilroy R."/>
            <person name="Ravi A."/>
            <person name="Getino M."/>
            <person name="Pursley I."/>
            <person name="Horton D.L."/>
            <person name="Alikhan N.F."/>
            <person name="Baker D."/>
            <person name="Gharbi K."/>
            <person name="Hall N."/>
            <person name="Watson M."/>
            <person name="Adriaenssens E.M."/>
            <person name="Foster-Nyarko E."/>
            <person name="Jarju S."/>
            <person name="Secka A."/>
            <person name="Antonio M."/>
            <person name="Oren A."/>
            <person name="Chaudhuri R.R."/>
            <person name="La Ragione R."/>
            <person name="Hildebrand F."/>
            <person name="Pallen M.J."/>
        </authorList>
    </citation>
    <scope>NUCLEOTIDE SEQUENCE</scope>
    <source>
        <strain evidence="1">14975</strain>
    </source>
</reference>
<gene>
    <name evidence="1" type="ORF">H9862_01665</name>
</gene>
<accession>A0A9D1VA02</accession>
<protein>
    <submittedName>
        <fullName evidence="1">Uncharacterized protein</fullName>
    </submittedName>
</protein>
<name>A0A9D1VA02_9BACT</name>
<evidence type="ECO:0000313" key="2">
    <source>
        <dbReference type="Proteomes" id="UP000823964"/>
    </source>
</evidence>
<evidence type="ECO:0000313" key="1">
    <source>
        <dbReference type="EMBL" id="HIX19292.1"/>
    </source>
</evidence>
<comment type="caution">
    <text evidence="1">The sequence shown here is derived from an EMBL/GenBank/DDBJ whole genome shotgun (WGS) entry which is preliminary data.</text>
</comment>
<dbReference type="EMBL" id="DXFQ01000026">
    <property type="protein sequence ID" value="HIX19292.1"/>
    <property type="molecule type" value="Genomic_DNA"/>
</dbReference>
<dbReference type="Proteomes" id="UP000823964">
    <property type="component" value="Unassembled WGS sequence"/>
</dbReference>
<organism evidence="1 2">
    <name type="scientific">Candidatus Akkermansia intestinigallinarum</name>
    <dbReference type="NCBI Taxonomy" id="2838431"/>
    <lineage>
        <taxon>Bacteria</taxon>
        <taxon>Pseudomonadati</taxon>
        <taxon>Verrucomicrobiota</taxon>
        <taxon>Verrucomicrobiia</taxon>
        <taxon>Verrucomicrobiales</taxon>
        <taxon>Akkermansiaceae</taxon>
        <taxon>Akkermansia</taxon>
    </lineage>
</organism>
<reference evidence="1" key="2">
    <citation type="submission" date="2021-04" db="EMBL/GenBank/DDBJ databases">
        <authorList>
            <person name="Gilroy R."/>
        </authorList>
    </citation>
    <scope>NUCLEOTIDE SEQUENCE</scope>
    <source>
        <strain evidence="1">14975</strain>
    </source>
</reference>
<dbReference type="AlphaFoldDB" id="A0A9D1VA02"/>
<proteinExistence type="predicted"/>
<sequence length="116" mass="13083">MAFLLCESSCASADRVGSAGAGSDGIEASAIALYEKYGARYGADSHLVDVRLVRGKELPQRFRQRLEQKAKFAEERRYWLVSISYRYNPERPVLGGGMDAVYDAETQDLLICERWR</sequence>